<keyword evidence="11" id="KW-0808">Transferase</keyword>
<evidence type="ECO:0000256" key="9">
    <source>
        <dbReference type="ARBA" id="ARBA00022598"/>
    </source>
</evidence>
<evidence type="ECO:0000256" key="7">
    <source>
        <dbReference type="ARBA" id="ARBA00011245"/>
    </source>
</evidence>
<dbReference type="AlphaFoldDB" id="A0A445MSG2"/>
<protein>
    <recommendedName>
        <fullName evidence="21">Cysteine--tRNA ligase</fullName>
        <ecNumber evidence="21">6.1.1.16</ecNumber>
    </recommendedName>
    <alternativeName>
        <fullName evidence="21">Cysteinyl-tRNA synthetase</fullName>
        <shortName evidence="21">CysRS</shortName>
    </alternativeName>
</protein>
<dbReference type="GO" id="GO:0046872">
    <property type="term" value="F:metal ion binding"/>
    <property type="evidence" value="ECO:0007669"/>
    <property type="project" value="UniProtKB-KW"/>
</dbReference>
<comment type="similarity">
    <text evidence="5 21">Belongs to the class-I aminoacyl-tRNA synthetase family.</text>
</comment>
<keyword evidence="18 21" id="KW-0030">Aminoacyl-tRNA synthetase</keyword>
<evidence type="ECO:0000256" key="18">
    <source>
        <dbReference type="ARBA" id="ARBA00023146"/>
    </source>
</evidence>
<dbReference type="PRINTS" id="PR00983">
    <property type="entry name" value="TRNASYNTHCYS"/>
</dbReference>
<dbReference type="InterPro" id="IPR001926">
    <property type="entry name" value="TrpB-like_PALP"/>
</dbReference>
<accession>A0A445MSG2</accession>
<dbReference type="UniPathway" id="UPA00136">
    <property type="reaction ID" value="UER00200"/>
</dbReference>
<reference evidence="25" key="1">
    <citation type="submission" date="2018-01" db="EMBL/GenBank/DDBJ databases">
        <authorList>
            <person name="Regsiter A."/>
            <person name="William W."/>
        </authorList>
    </citation>
    <scope>NUCLEOTIDE SEQUENCE</scope>
    <source>
        <strain evidence="25">TRIP AH-1</strain>
    </source>
</reference>
<keyword evidence="12" id="KW-0479">Metal-binding</keyword>
<dbReference type="InterPro" id="IPR001216">
    <property type="entry name" value="P-phosphate_BS"/>
</dbReference>
<keyword evidence="13 21" id="KW-0547">Nucleotide-binding</keyword>
<dbReference type="GO" id="GO:0004124">
    <property type="term" value="F:cysteine synthase activity"/>
    <property type="evidence" value="ECO:0007669"/>
    <property type="project" value="UniProtKB-EC"/>
</dbReference>
<dbReference type="GO" id="GO:0005737">
    <property type="term" value="C:cytoplasm"/>
    <property type="evidence" value="ECO:0007669"/>
    <property type="project" value="UniProtKB-SubCell"/>
</dbReference>
<feature type="binding site" evidence="22">
    <location>
        <position position="75"/>
    </location>
    <ligand>
        <name>pyridoxal 5'-phosphate</name>
        <dbReference type="ChEBI" id="CHEBI:597326"/>
    </ligand>
</feature>
<dbReference type="HAMAP" id="MF_00041">
    <property type="entry name" value="Cys_tRNA_synth"/>
    <property type="match status" value="1"/>
</dbReference>
<gene>
    <name evidence="21 25" type="primary">cysS</name>
    <name evidence="25" type="ORF">PITCH_A1280067</name>
</gene>
<dbReference type="CDD" id="cd01561">
    <property type="entry name" value="CBS_like"/>
    <property type="match status" value="1"/>
</dbReference>
<evidence type="ECO:0000256" key="3">
    <source>
        <dbReference type="ARBA" id="ARBA00004496"/>
    </source>
</evidence>
<keyword evidence="19" id="KW-0198">Cysteine biosynthesis</keyword>
<evidence type="ECO:0000313" key="25">
    <source>
        <dbReference type="EMBL" id="SPD72321.1"/>
    </source>
</evidence>
<evidence type="ECO:0000256" key="21">
    <source>
        <dbReference type="HAMAP-Rule" id="MF_00041"/>
    </source>
</evidence>
<dbReference type="NCBIfam" id="TIGR00435">
    <property type="entry name" value="cysS"/>
    <property type="match status" value="1"/>
</dbReference>
<dbReference type="Gene3D" id="1.20.120.1910">
    <property type="entry name" value="Cysteine-tRNA ligase, C-terminal anti-codon recognition domain"/>
    <property type="match status" value="1"/>
</dbReference>
<evidence type="ECO:0000256" key="20">
    <source>
        <dbReference type="ARBA" id="ARBA00047931"/>
    </source>
</evidence>
<dbReference type="InterPro" id="IPR032678">
    <property type="entry name" value="tRNA-synt_1_cat_dom"/>
</dbReference>
<comment type="catalytic activity">
    <reaction evidence="21">
        <text>tRNA(Cys) + L-cysteine + ATP = L-cysteinyl-tRNA(Cys) + AMP + diphosphate</text>
        <dbReference type="Rhea" id="RHEA:17773"/>
        <dbReference type="Rhea" id="RHEA-COMP:9661"/>
        <dbReference type="Rhea" id="RHEA-COMP:9679"/>
        <dbReference type="ChEBI" id="CHEBI:30616"/>
        <dbReference type="ChEBI" id="CHEBI:33019"/>
        <dbReference type="ChEBI" id="CHEBI:35235"/>
        <dbReference type="ChEBI" id="CHEBI:78442"/>
        <dbReference type="ChEBI" id="CHEBI:78517"/>
        <dbReference type="ChEBI" id="CHEBI:456215"/>
        <dbReference type="EC" id="6.1.1.16"/>
    </reaction>
</comment>
<dbReference type="FunFam" id="3.40.50.1100:FF:000006">
    <property type="entry name" value="Cysteine synthase"/>
    <property type="match status" value="1"/>
</dbReference>
<dbReference type="InterPro" id="IPR024909">
    <property type="entry name" value="Cys-tRNA/MSH_ligase"/>
</dbReference>
<dbReference type="InterPro" id="IPR005856">
    <property type="entry name" value="Cys_synth"/>
</dbReference>
<dbReference type="SUPFAM" id="SSF47323">
    <property type="entry name" value="Anticodon-binding domain of a subclass of class I aminoacyl-tRNA synthetases"/>
    <property type="match status" value="1"/>
</dbReference>
<feature type="binding site" evidence="22">
    <location>
        <begin position="180"/>
        <end position="184"/>
    </location>
    <ligand>
        <name>pyridoxal 5'-phosphate</name>
        <dbReference type="ChEBI" id="CHEBI:597326"/>
    </ligand>
</feature>
<dbReference type="SMART" id="SM00840">
    <property type="entry name" value="DALR_2"/>
    <property type="match status" value="1"/>
</dbReference>
<comment type="catalytic activity">
    <reaction evidence="20">
        <text>O-acetyl-L-serine + hydrogen sulfide = L-cysteine + acetate</text>
        <dbReference type="Rhea" id="RHEA:14829"/>
        <dbReference type="ChEBI" id="CHEBI:29919"/>
        <dbReference type="ChEBI" id="CHEBI:30089"/>
        <dbReference type="ChEBI" id="CHEBI:35235"/>
        <dbReference type="ChEBI" id="CHEBI:58340"/>
        <dbReference type="EC" id="2.5.1.47"/>
    </reaction>
</comment>
<feature type="binding site" evidence="22">
    <location>
        <position position="261"/>
    </location>
    <ligand>
        <name>pyridoxal 5'-phosphate</name>
        <dbReference type="ChEBI" id="CHEBI:597326"/>
    </ligand>
</feature>
<evidence type="ECO:0000256" key="12">
    <source>
        <dbReference type="ARBA" id="ARBA00022723"/>
    </source>
</evidence>
<sequence length="770" mass="87843">MNSKITNVLDLIGKTPVLPINRLNQNKDVEILAKLESCNPGGSIKDRAALYMIEEAEKSGELTKDKIILEATSGNTGIGLALVAAVKGYRILLTMSEAVSEERVKILRAMGAEVHFTSARLSTDGAIEYVYNLIREEPEKYWLADQFNNEANWKAHYYGTSMEIWEQTGGELDCIVATMGTTGTLMGLSRRFKELKPEVHIVGVEPYMGHKIQGLKNMKESYQPGIFEKERLDRVIHIDDEEAYETARQLARKEGLFVGMSSGAAMAAALRISREMEKGRIVVILPDGGERYLSTSLFATKKSSGLLVYNSLNRKKEEFVPIKENHVTLYSCGPTLCEFIRLDHVRRFLFSDLIRRYMEFKGYQVTHVMNVTDLDDRTIEGAEKAGMPLKDFTDMYYHAFLDDTDSLNILRSTAYPRSSEHVDNMIELTQKLLEKGYAYEKFRSVYFDISRFRDYGRLSRIDLDKIKIGKTVDLDQYEKDNPRDFTLLKRSTLSELKSGIFFKTKWGNVRPGWHLECAVMAIKHFGGRYDIHTGGINLVFPHHENSIAISQALTDNLPANYWLHNETVTTNGERTPDISVTDPVSFRDLIKEGYTGRQIRYWLLSRHYRKPIFFSRTKLGAVKNTINHLDNFVQKIHHCRTATDNHDTDQAIYDLKRKFIESMDDDFNTAGALAALFQFTHRLNRIMDKDGLSPSGKKLVLQALENINSVLAVMDLGSSESDKEIETLIAKRELARQGKDWPMADDLRNKLKEMSVEVIDTKDGPVWRKV</sequence>
<keyword evidence="9 21" id="KW-0436">Ligase</keyword>
<dbReference type="PANTHER" id="PTHR10890">
    <property type="entry name" value="CYSTEINYL-TRNA SYNTHETASE"/>
    <property type="match status" value="1"/>
</dbReference>
<evidence type="ECO:0000256" key="4">
    <source>
        <dbReference type="ARBA" id="ARBA00004962"/>
    </source>
</evidence>
<dbReference type="PROSITE" id="PS00165">
    <property type="entry name" value="DEHYDRATASE_SER_THR"/>
    <property type="match status" value="1"/>
</dbReference>
<keyword evidence="10" id="KW-0028">Amino-acid biosynthesis</keyword>
<dbReference type="InterPro" id="IPR015273">
    <property type="entry name" value="Cys-tRNA-synt_Ia_DALR"/>
</dbReference>
<evidence type="ECO:0000256" key="5">
    <source>
        <dbReference type="ARBA" id="ARBA00005594"/>
    </source>
</evidence>
<dbReference type="Pfam" id="PF09190">
    <property type="entry name" value="DALR_2"/>
    <property type="match status" value="1"/>
</dbReference>
<dbReference type="SUPFAM" id="SSF52374">
    <property type="entry name" value="Nucleotidylyl transferase"/>
    <property type="match status" value="1"/>
</dbReference>
<evidence type="ECO:0000256" key="1">
    <source>
        <dbReference type="ARBA" id="ARBA00001933"/>
    </source>
</evidence>
<evidence type="ECO:0000256" key="6">
    <source>
        <dbReference type="ARBA" id="ARBA00007103"/>
    </source>
</evidence>
<comment type="cofactor">
    <cofactor evidence="1 22">
        <name>pyridoxal 5'-phosphate</name>
        <dbReference type="ChEBI" id="CHEBI:597326"/>
    </cofactor>
</comment>
<comment type="subunit">
    <text evidence="7 21">Monomer.</text>
</comment>
<name>A0A445MSG2_9BACT</name>
<evidence type="ECO:0000256" key="10">
    <source>
        <dbReference type="ARBA" id="ARBA00022605"/>
    </source>
</evidence>
<evidence type="ECO:0000259" key="24">
    <source>
        <dbReference type="SMART" id="SM00840"/>
    </source>
</evidence>
<dbReference type="InterPro" id="IPR036052">
    <property type="entry name" value="TrpB-like_PALP_sf"/>
</dbReference>
<evidence type="ECO:0000256" key="17">
    <source>
        <dbReference type="ARBA" id="ARBA00022917"/>
    </source>
</evidence>
<evidence type="ECO:0000256" key="15">
    <source>
        <dbReference type="ARBA" id="ARBA00022840"/>
    </source>
</evidence>
<evidence type="ECO:0000256" key="16">
    <source>
        <dbReference type="ARBA" id="ARBA00022898"/>
    </source>
</evidence>
<keyword evidence="15 21" id="KW-0067">ATP-binding</keyword>
<dbReference type="GO" id="GO:0004817">
    <property type="term" value="F:cysteine-tRNA ligase activity"/>
    <property type="evidence" value="ECO:0007669"/>
    <property type="project" value="UniProtKB-UniRule"/>
</dbReference>
<dbReference type="SUPFAM" id="SSF53686">
    <property type="entry name" value="Tryptophan synthase beta subunit-like PLP-dependent enzymes"/>
    <property type="match status" value="1"/>
</dbReference>
<dbReference type="InterPro" id="IPR015803">
    <property type="entry name" value="Cys-tRNA-ligase"/>
</dbReference>
<comment type="subcellular location">
    <subcellularLocation>
        <location evidence="3 21">Cytoplasm</location>
    </subcellularLocation>
</comment>
<keyword evidence="14" id="KW-0862">Zinc</keyword>
<dbReference type="GO" id="GO:0006423">
    <property type="term" value="P:cysteinyl-tRNA aminoacylation"/>
    <property type="evidence" value="ECO:0007669"/>
    <property type="project" value="UniProtKB-UniRule"/>
</dbReference>
<evidence type="ECO:0000256" key="2">
    <source>
        <dbReference type="ARBA" id="ARBA00001947"/>
    </source>
</evidence>
<comment type="cofactor">
    <cofactor evidence="2">
        <name>Zn(2+)</name>
        <dbReference type="ChEBI" id="CHEBI:29105"/>
    </cofactor>
</comment>
<dbReference type="PANTHER" id="PTHR10890:SF3">
    <property type="entry name" value="CYSTEINE--TRNA LIGASE, CYTOPLASMIC"/>
    <property type="match status" value="1"/>
</dbReference>
<dbReference type="EC" id="6.1.1.16" evidence="21"/>
<dbReference type="EMBL" id="OJIN01000033">
    <property type="protein sequence ID" value="SPD72321.1"/>
    <property type="molecule type" value="Genomic_DNA"/>
</dbReference>
<dbReference type="GO" id="GO:0006535">
    <property type="term" value="P:cysteine biosynthetic process from serine"/>
    <property type="evidence" value="ECO:0007669"/>
    <property type="project" value="InterPro"/>
</dbReference>
<evidence type="ECO:0000256" key="14">
    <source>
        <dbReference type="ARBA" id="ARBA00022833"/>
    </source>
</evidence>
<evidence type="ECO:0000256" key="19">
    <source>
        <dbReference type="ARBA" id="ARBA00023192"/>
    </source>
</evidence>
<organism evidence="25">
    <name type="scientific">uncultured Desulfobacterium sp</name>
    <dbReference type="NCBI Taxonomy" id="201089"/>
    <lineage>
        <taxon>Bacteria</taxon>
        <taxon>Pseudomonadati</taxon>
        <taxon>Thermodesulfobacteriota</taxon>
        <taxon>Desulfobacteria</taxon>
        <taxon>Desulfobacterales</taxon>
        <taxon>Desulfobacteriaceae</taxon>
        <taxon>Desulfobacterium</taxon>
        <taxon>environmental samples</taxon>
    </lineage>
</organism>
<evidence type="ECO:0000256" key="22">
    <source>
        <dbReference type="PIRSR" id="PIRSR605856-50"/>
    </source>
</evidence>
<comment type="pathway">
    <text evidence="4">Amino-acid biosynthesis; L-cysteine biosynthesis; L-cysteine from L-serine: step 2/2.</text>
</comment>
<comment type="caution">
    <text evidence="21">Lacks conserved residue(s) required for the propagation of feature annotation.</text>
</comment>
<dbReference type="GO" id="GO:0005524">
    <property type="term" value="F:ATP binding"/>
    <property type="evidence" value="ECO:0007669"/>
    <property type="project" value="UniProtKB-UniRule"/>
</dbReference>
<dbReference type="NCBIfam" id="TIGR01136">
    <property type="entry name" value="cysKM"/>
    <property type="match status" value="1"/>
</dbReference>
<keyword evidence="8 21" id="KW-0963">Cytoplasm</keyword>
<dbReference type="PROSITE" id="PS00901">
    <property type="entry name" value="CYS_SYNTHASE"/>
    <property type="match status" value="1"/>
</dbReference>
<dbReference type="Pfam" id="PF01406">
    <property type="entry name" value="tRNA-synt_1e"/>
    <property type="match status" value="1"/>
</dbReference>
<comment type="similarity">
    <text evidence="6">Belongs to the cysteine synthase/cystathionine beta-synthase family.</text>
</comment>
<evidence type="ECO:0000256" key="11">
    <source>
        <dbReference type="ARBA" id="ARBA00022679"/>
    </source>
</evidence>
<evidence type="ECO:0000256" key="8">
    <source>
        <dbReference type="ARBA" id="ARBA00022490"/>
    </source>
</evidence>
<dbReference type="Pfam" id="PF00291">
    <property type="entry name" value="PALP"/>
    <property type="match status" value="1"/>
</dbReference>
<keyword evidence="16 22" id="KW-0663">Pyridoxal phosphate</keyword>
<feature type="modified residue" description="N6-(pyridoxal phosphate)lysine" evidence="23">
    <location>
        <position position="45"/>
    </location>
</feature>
<evidence type="ECO:0000256" key="13">
    <source>
        <dbReference type="ARBA" id="ARBA00022741"/>
    </source>
</evidence>
<dbReference type="InterPro" id="IPR014729">
    <property type="entry name" value="Rossmann-like_a/b/a_fold"/>
</dbReference>
<dbReference type="GO" id="GO:0030170">
    <property type="term" value="F:pyridoxal phosphate binding"/>
    <property type="evidence" value="ECO:0007669"/>
    <property type="project" value="InterPro"/>
</dbReference>
<dbReference type="Gene3D" id="3.40.50.620">
    <property type="entry name" value="HUPs"/>
    <property type="match status" value="1"/>
</dbReference>
<feature type="domain" description="Cysteinyl-tRNA synthetase class Ia DALR" evidence="24">
    <location>
        <begin position="658"/>
        <end position="722"/>
    </location>
</feature>
<dbReference type="InterPro" id="IPR000634">
    <property type="entry name" value="Ser/Thr_deHydtase_PyrdxlP-BS"/>
</dbReference>
<dbReference type="InterPro" id="IPR009080">
    <property type="entry name" value="tRNAsynth_Ia_anticodon-bd"/>
</dbReference>
<dbReference type="Gene3D" id="3.40.50.1100">
    <property type="match status" value="2"/>
</dbReference>
<keyword evidence="17 21" id="KW-0648">Protein biosynthesis</keyword>
<proteinExistence type="inferred from homology"/>
<evidence type="ECO:0000256" key="23">
    <source>
        <dbReference type="PIRSR" id="PIRSR605856-51"/>
    </source>
</evidence>